<keyword evidence="3" id="KW-1185">Reference proteome</keyword>
<dbReference type="RefSeq" id="XP_040696091.1">
    <property type="nucleotide sequence ID" value="XM_040850561.1"/>
</dbReference>
<evidence type="ECO:0000313" key="2">
    <source>
        <dbReference type="EMBL" id="OJJ52285.1"/>
    </source>
</evidence>
<evidence type="ECO:0000313" key="1">
    <source>
        <dbReference type="EMBL" id="OJJ52022.1"/>
    </source>
</evidence>
<dbReference type="AlphaFoldDB" id="A0A1L9SXS9"/>
<name>A0A1L9SXS9_9EURO</name>
<organism evidence="1 3">
    <name type="scientific">Aspergillus sydowii CBS 593.65</name>
    <dbReference type="NCBI Taxonomy" id="1036612"/>
    <lineage>
        <taxon>Eukaryota</taxon>
        <taxon>Fungi</taxon>
        <taxon>Dikarya</taxon>
        <taxon>Ascomycota</taxon>
        <taxon>Pezizomycotina</taxon>
        <taxon>Eurotiomycetes</taxon>
        <taxon>Eurotiomycetidae</taxon>
        <taxon>Eurotiales</taxon>
        <taxon>Aspergillaceae</taxon>
        <taxon>Aspergillus</taxon>
        <taxon>Aspergillus subgen. Nidulantes</taxon>
    </lineage>
</organism>
<dbReference type="PROSITE" id="PS01137">
    <property type="entry name" value="TATD_1"/>
    <property type="match status" value="1"/>
</dbReference>
<dbReference type="VEuPathDB" id="FungiDB:ASPSYDRAFT_725930"/>
<reference evidence="1" key="1">
    <citation type="submission" date="2015-09" db="EMBL/GenBank/DDBJ databases">
        <title>Genomic diversity in the industrially and medically important fungal genus Aspergillus.</title>
        <authorList>
            <consortium name="DOE Joint Genome Institute"/>
            <person name="Riley R."/>
            <person name="Labutti K."/>
            <person name="Clum A."/>
            <person name="Sun H."/>
            <person name="Wiebenga A."/>
            <person name="De Vries R.P."/>
            <person name="Grigoriev I.V."/>
        </authorList>
    </citation>
    <scope>NUCLEOTIDE SEQUENCE [LARGE SCALE GENOMIC DNA]</scope>
    <source>
        <strain evidence="1">CBS 593.65</strain>
    </source>
</reference>
<evidence type="ECO:0000313" key="3">
    <source>
        <dbReference type="Proteomes" id="UP000184356"/>
    </source>
</evidence>
<gene>
    <name evidence="2" type="ORF">ASPSYDRAFT_711747</name>
    <name evidence="1" type="ORF">ASPSYDRAFT_725930</name>
</gene>
<reference evidence="3" key="2">
    <citation type="journal article" date="2017" name="Genome Biol.">
        <title>Comparative genomics reveals high biological diversity and specific adaptations in the industrially and medically important fungal genus Aspergillus.</title>
        <authorList>
            <person name="de Vries R.P."/>
            <person name="Riley R."/>
            <person name="Wiebenga A."/>
            <person name="Aguilar-Osorio G."/>
            <person name="Amillis S."/>
            <person name="Uchima C.A."/>
            <person name="Anderluh G."/>
            <person name="Asadollahi M."/>
            <person name="Askin M."/>
            <person name="Barry K."/>
            <person name="Battaglia E."/>
            <person name="Bayram O."/>
            <person name="Benocci T."/>
            <person name="Braus-Stromeyer S.A."/>
            <person name="Caldana C."/>
            <person name="Canovas D."/>
            <person name="Cerqueira G.C."/>
            <person name="Chen F."/>
            <person name="Chen W."/>
            <person name="Choi C."/>
            <person name="Clum A."/>
            <person name="Dos Santos R.A."/>
            <person name="Damasio A.R."/>
            <person name="Diallinas G."/>
            <person name="Emri T."/>
            <person name="Fekete E."/>
            <person name="Flipphi M."/>
            <person name="Freyberg S."/>
            <person name="Gallo A."/>
            <person name="Gournas C."/>
            <person name="Habgood R."/>
            <person name="Hainaut M."/>
            <person name="Harispe M.L."/>
            <person name="Henrissat B."/>
            <person name="Hilden K.S."/>
            <person name="Hope R."/>
            <person name="Hossain A."/>
            <person name="Karabika E."/>
            <person name="Karaffa L."/>
            <person name="Karanyi Z."/>
            <person name="Krasevec N."/>
            <person name="Kuo A."/>
            <person name="Kusch H."/>
            <person name="LaButti K."/>
            <person name="Lagendijk E.L."/>
            <person name="Lapidus A."/>
            <person name="Levasseur A."/>
            <person name="Lindquist E."/>
            <person name="Lipzen A."/>
            <person name="Logrieco A.F."/>
            <person name="MacCabe A."/>
            <person name="Maekelae M.R."/>
            <person name="Malavazi I."/>
            <person name="Melin P."/>
            <person name="Meyer V."/>
            <person name="Mielnichuk N."/>
            <person name="Miskei M."/>
            <person name="Molnar A.P."/>
            <person name="Mule G."/>
            <person name="Ngan C.Y."/>
            <person name="Orejas M."/>
            <person name="Orosz E."/>
            <person name="Ouedraogo J.P."/>
            <person name="Overkamp K.M."/>
            <person name="Park H.-S."/>
            <person name="Perrone G."/>
            <person name="Piumi F."/>
            <person name="Punt P.J."/>
            <person name="Ram A.F."/>
            <person name="Ramon A."/>
            <person name="Rauscher S."/>
            <person name="Record E."/>
            <person name="Riano-Pachon D.M."/>
            <person name="Robert V."/>
            <person name="Roehrig J."/>
            <person name="Ruller R."/>
            <person name="Salamov A."/>
            <person name="Salih N.S."/>
            <person name="Samson R.A."/>
            <person name="Sandor E."/>
            <person name="Sanguinetti M."/>
            <person name="Schuetze T."/>
            <person name="Sepcic K."/>
            <person name="Shelest E."/>
            <person name="Sherlock G."/>
            <person name="Sophianopoulou V."/>
            <person name="Squina F.M."/>
            <person name="Sun H."/>
            <person name="Susca A."/>
            <person name="Todd R.B."/>
            <person name="Tsang A."/>
            <person name="Unkles S.E."/>
            <person name="van de Wiele N."/>
            <person name="van Rossen-Uffink D."/>
            <person name="Oliveira J.V."/>
            <person name="Vesth T.C."/>
            <person name="Visser J."/>
            <person name="Yu J.-H."/>
            <person name="Zhou M."/>
            <person name="Andersen M.R."/>
            <person name="Archer D.B."/>
            <person name="Baker S.E."/>
            <person name="Benoit I."/>
            <person name="Brakhage A.A."/>
            <person name="Braus G.H."/>
            <person name="Fischer R."/>
            <person name="Frisvad J.C."/>
            <person name="Goldman G.H."/>
            <person name="Houbraken J."/>
            <person name="Oakley B."/>
            <person name="Pocsi I."/>
            <person name="Scazzocchio C."/>
            <person name="Seiboth B."/>
            <person name="vanKuyk P.A."/>
            <person name="Wortman J."/>
            <person name="Dyer P.S."/>
            <person name="Grigoriev I.V."/>
        </authorList>
    </citation>
    <scope>NUCLEOTIDE SEQUENCE [LARGE SCALE GENOMIC DNA]</scope>
    <source>
        <strain evidence="3">CBS 593.65</strain>
    </source>
</reference>
<dbReference type="InterPro" id="IPR018228">
    <property type="entry name" value="DNase_TatD-rel_CS"/>
</dbReference>
<dbReference type="EMBL" id="KV878603">
    <property type="protein sequence ID" value="OJJ52285.1"/>
    <property type="molecule type" value="Genomic_DNA"/>
</dbReference>
<dbReference type="GeneID" id="63766634"/>
<dbReference type="EMBL" id="KV878607">
    <property type="protein sequence ID" value="OJJ52022.1"/>
    <property type="molecule type" value="Genomic_DNA"/>
</dbReference>
<accession>A0A1L9SXS9</accession>
<protein>
    <submittedName>
        <fullName evidence="1">Uncharacterized protein</fullName>
    </submittedName>
</protein>
<sequence length="63" mass="7380">MIQITKYHFNEKQCCQSSWKASHADYLQVHIMDSHLHLDVLITRTTKKPKCKSISKPKRGPSR</sequence>
<dbReference type="Proteomes" id="UP000184356">
    <property type="component" value="Unassembled WGS sequence"/>
</dbReference>
<proteinExistence type="predicted"/>
<dbReference type="VEuPathDB" id="FungiDB:ASPSYDRAFT_711747"/>